<organism evidence="2 3">
    <name type="scientific">Terrabacter lapilli</name>
    <dbReference type="NCBI Taxonomy" id="436231"/>
    <lineage>
        <taxon>Bacteria</taxon>
        <taxon>Bacillati</taxon>
        <taxon>Actinomycetota</taxon>
        <taxon>Actinomycetes</taxon>
        <taxon>Micrococcales</taxon>
        <taxon>Intrasporangiaceae</taxon>
        <taxon>Terrabacter</taxon>
    </lineage>
</organism>
<proteinExistence type="predicted"/>
<evidence type="ECO:0008006" key="4">
    <source>
        <dbReference type="Google" id="ProtNLM"/>
    </source>
</evidence>
<accession>A0ABP5E9Z6</accession>
<dbReference type="Proteomes" id="UP001500013">
    <property type="component" value="Unassembled WGS sequence"/>
</dbReference>
<gene>
    <name evidence="2" type="ORF">GCM10009817_37660</name>
</gene>
<dbReference type="EMBL" id="BAAAPU010000011">
    <property type="protein sequence ID" value="GAA1991987.1"/>
    <property type="molecule type" value="Genomic_DNA"/>
</dbReference>
<feature type="region of interest" description="Disordered" evidence="1">
    <location>
        <begin position="79"/>
        <end position="100"/>
    </location>
</feature>
<feature type="compositionally biased region" description="Basic residues" evidence="1">
    <location>
        <begin position="84"/>
        <end position="100"/>
    </location>
</feature>
<evidence type="ECO:0000313" key="2">
    <source>
        <dbReference type="EMBL" id="GAA1991987.1"/>
    </source>
</evidence>
<sequence length="100" mass="11255">MVSAGGGIPHTSAFSGGTMNDHKPAGWYYVGDGKLRYSDDYGWTDFYMETTDPRTRDWPPPPPQTLLGQLREDKAALVTASGAQRHRRRGALFHRYRQAK</sequence>
<reference evidence="3" key="1">
    <citation type="journal article" date="2019" name="Int. J. Syst. Evol. Microbiol.">
        <title>The Global Catalogue of Microorganisms (GCM) 10K type strain sequencing project: providing services to taxonomists for standard genome sequencing and annotation.</title>
        <authorList>
            <consortium name="The Broad Institute Genomics Platform"/>
            <consortium name="The Broad Institute Genome Sequencing Center for Infectious Disease"/>
            <person name="Wu L."/>
            <person name="Ma J."/>
        </authorList>
    </citation>
    <scope>NUCLEOTIDE SEQUENCE [LARGE SCALE GENOMIC DNA]</scope>
    <source>
        <strain evidence="3">JCM 15628</strain>
    </source>
</reference>
<evidence type="ECO:0000256" key="1">
    <source>
        <dbReference type="SAM" id="MobiDB-lite"/>
    </source>
</evidence>
<feature type="region of interest" description="Disordered" evidence="1">
    <location>
        <begin position="1"/>
        <end position="22"/>
    </location>
</feature>
<protein>
    <recommendedName>
        <fullName evidence="4">DUF2510 domain-containing protein</fullName>
    </recommendedName>
</protein>
<evidence type="ECO:0000313" key="3">
    <source>
        <dbReference type="Proteomes" id="UP001500013"/>
    </source>
</evidence>
<name>A0ABP5E9Z6_9MICO</name>
<comment type="caution">
    <text evidence="2">The sequence shown here is derived from an EMBL/GenBank/DDBJ whole genome shotgun (WGS) entry which is preliminary data.</text>
</comment>
<keyword evidence="3" id="KW-1185">Reference proteome</keyword>